<dbReference type="SUPFAM" id="SSF52821">
    <property type="entry name" value="Rhodanese/Cell cycle control phosphatase"/>
    <property type="match status" value="1"/>
</dbReference>
<dbReference type="Gene3D" id="3.40.250.10">
    <property type="entry name" value="Rhodanese-like domain"/>
    <property type="match status" value="1"/>
</dbReference>
<dbReference type="HOGENOM" id="CLU_3381553_0_0_7"/>
<dbReference type="InterPro" id="IPR036873">
    <property type="entry name" value="Rhodanese-like_dom_sf"/>
</dbReference>
<dbReference type="GO" id="GO:0004792">
    <property type="term" value="F:thiosulfate-cyanide sulfurtransferase activity"/>
    <property type="evidence" value="ECO:0007669"/>
    <property type="project" value="UniProtKB-EC"/>
</dbReference>
<evidence type="ECO:0000313" key="3">
    <source>
        <dbReference type="Proteomes" id="UP000011724"/>
    </source>
</evidence>
<reference evidence="3" key="2">
    <citation type="journal article" date="2013" name="Stand. Genomic Sci.">
        <title>Complete genome sequence of Desulfocapsa sulfexigens, a marine deltaproteobacterium specialized in disproportionating inorganic sulfur compounds.</title>
        <authorList>
            <person name="Finster K.W."/>
            <person name="Kjeldsen K.U."/>
            <person name="Kube M."/>
            <person name="Reinhardt R."/>
            <person name="Mussmann M."/>
            <person name="Amann R."/>
            <person name="Schreiber L."/>
        </authorList>
    </citation>
    <scope>NUCLEOTIDE SEQUENCE [LARGE SCALE GENOMIC DNA]</scope>
    <source>
        <strain evidence="3">DSM 10523 / SB164P1</strain>
    </source>
</reference>
<dbReference type="STRING" id="1322246.BN4_11568"/>
<feature type="domain" description="Rhodanese" evidence="1">
    <location>
        <begin position="1"/>
        <end position="32"/>
    </location>
</feature>
<evidence type="ECO:0000313" key="2">
    <source>
        <dbReference type="EMBL" id="CCH48803.1"/>
    </source>
</evidence>
<organism evidence="2 3">
    <name type="scientific">Pseudodesulfovibrio piezophilus (strain DSM 21447 / JCM 15486 / C1TLV30)</name>
    <name type="common">Desulfovibrio piezophilus</name>
    <dbReference type="NCBI Taxonomy" id="1322246"/>
    <lineage>
        <taxon>Bacteria</taxon>
        <taxon>Pseudomonadati</taxon>
        <taxon>Thermodesulfobacteriota</taxon>
        <taxon>Desulfovibrionia</taxon>
        <taxon>Desulfovibrionales</taxon>
        <taxon>Desulfovibrionaceae</taxon>
    </lineage>
</organism>
<gene>
    <name evidence="2" type="primary">glpE</name>
    <name evidence="2" type="ordered locus">BN4_11568</name>
</gene>
<proteinExistence type="predicted"/>
<keyword evidence="2" id="KW-0808">Transferase</keyword>
<dbReference type="InterPro" id="IPR001763">
    <property type="entry name" value="Rhodanese-like_dom"/>
</dbReference>
<sequence length="33" mass="3722">MAQALMKKGFSKVYALKGGWNDWLDAGYPTDMK</sequence>
<evidence type="ECO:0000259" key="1">
    <source>
        <dbReference type="PROSITE" id="PS50206"/>
    </source>
</evidence>
<dbReference type="EC" id="2.8.1.1" evidence="2"/>
<dbReference type="AlphaFoldDB" id="M1WVY0"/>
<protein>
    <submittedName>
        <fullName evidence="2">Thiosulfate sulfurtransferase glpE</fullName>
        <ecNumber evidence="2">2.8.1.1</ecNumber>
    </submittedName>
</protein>
<reference evidence="2 3" key="1">
    <citation type="journal article" date="2013" name="PLoS ONE">
        <title>The first genomic and proteomic characterization of a deep-sea sulfate reducer: insights into the piezophilic lifestyle of Desulfovibrio piezophilus.</title>
        <authorList>
            <person name="Pradel N."/>
            <person name="Ji B."/>
            <person name="Gimenez G."/>
            <person name="Talla E."/>
            <person name="Lenoble P."/>
            <person name="Garel M."/>
            <person name="Tamburini C."/>
            <person name="Fourquet P."/>
            <person name="Lebrun R."/>
            <person name="Bertin P."/>
            <person name="Denis Y."/>
            <person name="Pophillat M."/>
            <person name="Barbe V."/>
            <person name="Ollivier B."/>
            <person name="Dolla A."/>
        </authorList>
    </citation>
    <scope>NUCLEOTIDE SEQUENCE [LARGE SCALE GENOMIC DNA]</scope>
    <source>
        <strain evidence="3">DSM 10523 / SB164P1</strain>
    </source>
</reference>
<keyword evidence="3" id="KW-1185">Reference proteome</keyword>
<dbReference type="EMBL" id="FO203427">
    <property type="protein sequence ID" value="CCH48803.1"/>
    <property type="molecule type" value="Genomic_DNA"/>
</dbReference>
<dbReference type="KEGG" id="dpi:BN4_11568"/>
<dbReference type="Proteomes" id="UP000011724">
    <property type="component" value="Chromosome"/>
</dbReference>
<dbReference type="PROSITE" id="PS50206">
    <property type="entry name" value="RHODANESE_3"/>
    <property type="match status" value="1"/>
</dbReference>
<name>M1WVY0_PSEP2</name>
<accession>M1WVY0</accession>